<dbReference type="GO" id="GO:0008010">
    <property type="term" value="F:structural constituent of chitin-based larval cuticle"/>
    <property type="evidence" value="ECO:0007669"/>
    <property type="project" value="TreeGrafter"/>
</dbReference>
<evidence type="ECO:0000256" key="1">
    <source>
        <dbReference type="ARBA" id="ARBA00022460"/>
    </source>
</evidence>
<dbReference type="Proteomes" id="UP001367676">
    <property type="component" value="Unassembled WGS sequence"/>
</dbReference>
<protein>
    <recommendedName>
        <fullName evidence="6">Cuticle protein</fullName>
    </recommendedName>
</protein>
<evidence type="ECO:0000313" key="5">
    <source>
        <dbReference type="Proteomes" id="UP001367676"/>
    </source>
</evidence>
<dbReference type="PROSITE" id="PS51155">
    <property type="entry name" value="CHIT_BIND_RR_2"/>
    <property type="match status" value="2"/>
</dbReference>
<keyword evidence="5" id="KW-1185">Reference proteome</keyword>
<dbReference type="InterPro" id="IPR050468">
    <property type="entry name" value="Cuticle_Struct_Prot"/>
</dbReference>
<dbReference type="PANTHER" id="PTHR10380:SF160">
    <property type="entry name" value="CUTICULAR PROTEIN 100A"/>
    <property type="match status" value="1"/>
</dbReference>
<gene>
    <name evidence="4" type="ORF">V9T40_006648</name>
</gene>
<comment type="caution">
    <text evidence="4">The sequence shown here is derived from an EMBL/GenBank/DDBJ whole genome shotgun (WGS) entry which is preliminary data.</text>
</comment>
<evidence type="ECO:0000313" key="4">
    <source>
        <dbReference type="EMBL" id="KAK7602674.1"/>
    </source>
</evidence>
<dbReference type="InterPro" id="IPR000618">
    <property type="entry name" value="Insect_cuticle"/>
</dbReference>
<evidence type="ECO:0000256" key="3">
    <source>
        <dbReference type="SAM" id="MobiDB-lite"/>
    </source>
</evidence>
<dbReference type="GO" id="GO:0062129">
    <property type="term" value="C:chitin-based extracellular matrix"/>
    <property type="evidence" value="ECO:0007669"/>
    <property type="project" value="TreeGrafter"/>
</dbReference>
<accession>A0AAN9Y8W7</accession>
<dbReference type="EMBL" id="JBBCAQ010000007">
    <property type="protein sequence ID" value="KAK7602674.1"/>
    <property type="molecule type" value="Genomic_DNA"/>
</dbReference>
<dbReference type="PROSITE" id="PS00233">
    <property type="entry name" value="CHIT_BIND_RR_1"/>
    <property type="match status" value="2"/>
</dbReference>
<organism evidence="4 5">
    <name type="scientific">Parthenolecanium corni</name>
    <dbReference type="NCBI Taxonomy" id="536013"/>
    <lineage>
        <taxon>Eukaryota</taxon>
        <taxon>Metazoa</taxon>
        <taxon>Ecdysozoa</taxon>
        <taxon>Arthropoda</taxon>
        <taxon>Hexapoda</taxon>
        <taxon>Insecta</taxon>
        <taxon>Pterygota</taxon>
        <taxon>Neoptera</taxon>
        <taxon>Paraneoptera</taxon>
        <taxon>Hemiptera</taxon>
        <taxon>Sternorrhyncha</taxon>
        <taxon>Coccoidea</taxon>
        <taxon>Coccidae</taxon>
        <taxon>Parthenolecanium</taxon>
    </lineage>
</organism>
<name>A0AAN9Y8W7_9HEMI</name>
<dbReference type="InterPro" id="IPR031311">
    <property type="entry name" value="CHIT_BIND_RR_consensus"/>
</dbReference>
<keyword evidence="1 2" id="KW-0193">Cuticle</keyword>
<feature type="compositionally biased region" description="Pro residues" evidence="3">
    <location>
        <begin position="326"/>
        <end position="342"/>
    </location>
</feature>
<reference evidence="4 5" key="1">
    <citation type="submission" date="2024-03" db="EMBL/GenBank/DDBJ databases">
        <title>Adaptation during the transition from Ophiocordyceps entomopathogen to insect associate is accompanied by gene loss and intensified selection.</title>
        <authorList>
            <person name="Ward C.M."/>
            <person name="Onetto C.A."/>
            <person name="Borneman A.R."/>
        </authorList>
    </citation>
    <scope>NUCLEOTIDE SEQUENCE [LARGE SCALE GENOMIC DNA]</scope>
    <source>
        <strain evidence="4">AWRI1</strain>
        <tissue evidence="4">Single Adult Female</tissue>
    </source>
</reference>
<feature type="compositionally biased region" description="Pro residues" evidence="3">
    <location>
        <begin position="282"/>
        <end position="298"/>
    </location>
</feature>
<feature type="region of interest" description="Disordered" evidence="3">
    <location>
        <begin position="282"/>
        <end position="346"/>
    </location>
</feature>
<proteinExistence type="predicted"/>
<sequence length="416" mass="45913">MARSEIQSEDSLGFEAIMVSQSVFSFCICLTLAQKSSQEAAIISESRYQNTAGQFGSSYTQEDGVEFKEEADSEGNRKGSYTYIDPNGVRRTLTYTAGKDGFQATGDHLPVPPPANPFQVHNLPALYQVQSQVNNPPVQPNALQVQFQSIPVPGNPLLNLFHVQPVPVVSSTEVPVAPHPNRHYPGGKLNVKQTADALASAQYQKSSKNAAILSEARYLAVDGKFGSAYKQEDGVEFKEESDVDGNRRGQYSYVDPNGVRRTVHYTAGKDGFKATGDHIPVPVQPPAVPAVPSVPSPAPVDHYQHQEDDYDDSKNYQYNDYQYSAPNPPPQPKYNPVSPAPQPHFNAAPQFSLQQQQQQPQYNPVQFQYQAPHSSTPLASFFNSLSTEQPQHRFQHPGKLNVNRSPDGFSYTFNTI</sequence>
<evidence type="ECO:0000256" key="2">
    <source>
        <dbReference type="PROSITE-ProRule" id="PRU00497"/>
    </source>
</evidence>
<dbReference type="Pfam" id="PF00379">
    <property type="entry name" value="Chitin_bind_4"/>
    <property type="match status" value="2"/>
</dbReference>
<dbReference type="AlphaFoldDB" id="A0AAN9Y8W7"/>
<dbReference type="PANTHER" id="PTHR10380">
    <property type="entry name" value="CUTICLE PROTEIN"/>
    <property type="match status" value="1"/>
</dbReference>
<evidence type="ECO:0008006" key="6">
    <source>
        <dbReference type="Google" id="ProtNLM"/>
    </source>
</evidence>